<keyword evidence="3" id="KW-1185">Reference proteome</keyword>
<dbReference type="Gene3D" id="3.60.20.40">
    <property type="match status" value="1"/>
</dbReference>
<name>A0A1H0HED1_9ACTN</name>
<protein>
    <submittedName>
        <fullName evidence="2">Gamma-glutamyltranspeptidase / glutathione hydrolase</fullName>
    </submittedName>
</protein>
<accession>A0A1H0HED1</accession>
<dbReference type="PANTHER" id="PTHR43881:SF1">
    <property type="entry name" value="GAMMA-GLUTAMYLTRANSPEPTIDASE (AFU_ORTHOLOGUE AFUA_4G13580)"/>
    <property type="match status" value="1"/>
</dbReference>
<proteinExistence type="predicted"/>
<dbReference type="STRING" id="1090615.SAMN04515671_0039"/>
<feature type="region of interest" description="Disordered" evidence="1">
    <location>
        <begin position="443"/>
        <end position="463"/>
    </location>
</feature>
<gene>
    <name evidence="2" type="ORF">SAMN04515671_0039</name>
</gene>
<dbReference type="InterPro" id="IPR043138">
    <property type="entry name" value="GGT_lsub"/>
</dbReference>
<evidence type="ECO:0000313" key="3">
    <source>
        <dbReference type="Proteomes" id="UP000198741"/>
    </source>
</evidence>
<dbReference type="Proteomes" id="UP000198741">
    <property type="component" value="Chromosome I"/>
</dbReference>
<evidence type="ECO:0000313" key="2">
    <source>
        <dbReference type="EMBL" id="SDO17508.1"/>
    </source>
</evidence>
<dbReference type="Pfam" id="PF01019">
    <property type="entry name" value="G_glu_transpept"/>
    <property type="match status" value="1"/>
</dbReference>
<dbReference type="InterPro" id="IPR052896">
    <property type="entry name" value="GGT-like_enzyme"/>
</dbReference>
<dbReference type="SUPFAM" id="SSF56235">
    <property type="entry name" value="N-terminal nucleophile aminohydrolases (Ntn hydrolases)"/>
    <property type="match status" value="1"/>
</dbReference>
<sequence length="589" mass="61662">MNTELRGTFGMVATTHYLASAVGMAVLEAGGNAVDAAVAAGFTLQVAEPHLNGPGGDMTLLVAAAGRAPEVLCGQGPAPAGATPAHYIDLGLDLVPGTGHLAAAIPGSTMAWLTLFRDRGTKSLSEVLGYAIGYARGGVPVLPAIHRVIDGVTDLLRDEWPTSAAIYLRDGHAPAAGSILTNPALADTYERLLRAGGEGDREQQIDAAIAAWRTGFVAAAVDEFARVPQMDSSGERHAGVITGADLAGWAPTYEPPVSAGFGEWTVYKAGPWSQGPVLLQQLQLLEELGIAPGATGLDPLELAHTTLEVTKLAFADREAWYGDSAAVPLADLLSPDYTASRAPLVGPTASMELRPGRPGGRTPRLAEGIGRSLDLPPEIGIGEPTVARDGQTKGDTCHIDVVDRWGGMVAATPSGGWLQSSPVIPALGFGLGTRLQMSTLEPGLPASLMPGRRPRTTLSPSMAGRGDRVEMAFGTPGGDQQDQWQLGFLLRLLLDPRGRDLQRAIDGPSFHCTAFPSSFYPRESYPGQVVIEERFPDDVLDGLAARGHQVVRAGRWALGRMCAVARDPITGWLAAGADPRSNQAYAAGR</sequence>
<dbReference type="InterPro" id="IPR029055">
    <property type="entry name" value="Ntn_hydrolases_N"/>
</dbReference>
<organism evidence="2 3">
    <name type="scientific">Nakamurella panacisegetis</name>
    <dbReference type="NCBI Taxonomy" id="1090615"/>
    <lineage>
        <taxon>Bacteria</taxon>
        <taxon>Bacillati</taxon>
        <taxon>Actinomycetota</taxon>
        <taxon>Actinomycetes</taxon>
        <taxon>Nakamurellales</taxon>
        <taxon>Nakamurellaceae</taxon>
        <taxon>Nakamurella</taxon>
    </lineage>
</organism>
<dbReference type="Gene3D" id="1.10.246.130">
    <property type="match status" value="1"/>
</dbReference>
<reference evidence="2 3" key="1">
    <citation type="submission" date="2016-10" db="EMBL/GenBank/DDBJ databases">
        <authorList>
            <person name="de Groot N.N."/>
        </authorList>
    </citation>
    <scope>NUCLEOTIDE SEQUENCE [LARGE SCALE GENOMIC DNA]</scope>
    <source>
        <strain evidence="3">P4-7,KCTC 19426,CECT 7604</strain>
    </source>
</reference>
<dbReference type="PANTHER" id="PTHR43881">
    <property type="entry name" value="GAMMA-GLUTAMYLTRANSPEPTIDASE (AFU_ORTHOLOGUE AFUA_4G13580)"/>
    <property type="match status" value="1"/>
</dbReference>
<dbReference type="InterPro" id="IPR043137">
    <property type="entry name" value="GGT_ssub_C"/>
</dbReference>
<dbReference type="AlphaFoldDB" id="A0A1H0HED1"/>
<feature type="region of interest" description="Disordered" evidence="1">
    <location>
        <begin position="348"/>
        <end position="379"/>
    </location>
</feature>
<dbReference type="GO" id="GO:0016787">
    <property type="term" value="F:hydrolase activity"/>
    <property type="evidence" value="ECO:0007669"/>
    <property type="project" value="UniProtKB-KW"/>
</dbReference>
<dbReference type="PRINTS" id="PR01210">
    <property type="entry name" value="GGTRANSPTASE"/>
</dbReference>
<keyword evidence="2" id="KW-0378">Hydrolase</keyword>
<dbReference type="EMBL" id="LT629710">
    <property type="protein sequence ID" value="SDO17508.1"/>
    <property type="molecule type" value="Genomic_DNA"/>
</dbReference>
<evidence type="ECO:0000256" key="1">
    <source>
        <dbReference type="SAM" id="MobiDB-lite"/>
    </source>
</evidence>